<dbReference type="InterPro" id="IPR051458">
    <property type="entry name" value="Cyt/Met_Dipeptidase"/>
</dbReference>
<dbReference type="EMBL" id="MN740544">
    <property type="protein sequence ID" value="QHS77283.1"/>
    <property type="molecule type" value="Genomic_DNA"/>
</dbReference>
<organism evidence="4">
    <name type="scientific">viral metagenome</name>
    <dbReference type="NCBI Taxonomy" id="1070528"/>
    <lineage>
        <taxon>unclassified sequences</taxon>
        <taxon>metagenomes</taxon>
        <taxon>organismal metagenomes</taxon>
    </lineage>
</organism>
<dbReference type="Gene3D" id="3.40.630.10">
    <property type="entry name" value="Zn peptidases"/>
    <property type="match status" value="1"/>
</dbReference>
<dbReference type="PANTHER" id="PTHR43270">
    <property type="entry name" value="BETA-ALA-HIS DIPEPTIDASE"/>
    <property type="match status" value="1"/>
</dbReference>
<keyword evidence="3" id="KW-0378">Hydrolase</keyword>
<dbReference type="Pfam" id="PF01546">
    <property type="entry name" value="Peptidase_M20"/>
    <property type="match status" value="1"/>
</dbReference>
<dbReference type="InterPro" id="IPR002933">
    <property type="entry name" value="Peptidase_M20"/>
</dbReference>
<dbReference type="SUPFAM" id="SSF53187">
    <property type="entry name" value="Zn-dependent exopeptidases"/>
    <property type="match status" value="1"/>
</dbReference>
<sequence length="466" mass="53220">MDFKKQWDQALPIFKQIIEIDNQSPDFLKTDEEKLKDNKKHVQIMELIIIYIQKTIKDAIVKVNLMEKKGKTPFLFVEVEPKGFDKEKHSTIGFYSHVDKQPPLTDKWSNGKHPYKFVEDIVDGRKKYFGRGTADDCYAPFVVTNIVSNLVKETSNRYYYLIEASEESGSVDIESYLQDLNDQLLEMDYLFVVDSGGGDDTIYFTSSLRGCFTSEVEVKVSNNPYHSGIAGGIVPTPYFQMSYLLSQISELGTEDVKIFKTDVPEHIKHQYLDLSKYDKFNDIFNFDLTKKPLFSNEDNYTRLVKAVWDPSLVVTGCECLPTCDQAGNLIKTSFKTKLSFRIPPNYDDEKAKKKLGEILCKDYEHFEVNYTPELSCPGWISGDVGKEFNSSLEKASEEVYNAKPVFLPIGASIPVMGLLQKSLNKCKILATGINGNDSNSHSFDENLDVEKMHKFTNCMYKLLKNI</sequence>
<evidence type="ECO:0000256" key="1">
    <source>
        <dbReference type="ARBA" id="ARBA00022670"/>
    </source>
</evidence>
<dbReference type="GO" id="GO:0046872">
    <property type="term" value="F:metal ion binding"/>
    <property type="evidence" value="ECO:0007669"/>
    <property type="project" value="UniProtKB-KW"/>
</dbReference>
<keyword evidence="1" id="KW-0645">Protease</keyword>
<dbReference type="GO" id="GO:0008233">
    <property type="term" value="F:peptidase activity"/>
    <property type="evidence" value="ECO:0007669"/>
    <property type="project" value="UniProtKB-KW"/>
</dbReference>
<name>A0A6C0ACX2_9ZZZZ</name>
<dbReference type="GO" id="GO:0006508">
    <property type="term" value="P:proteolysis"/>
    <property type="evidence" value="ECO:0007669"/>
    <property type="project" value="UniProtKB-KW"/>
</dbReference>
<accession>A0A6C0ACX2</accession>
<dbReference type="Gene3D" id="3.30.70.360">
    <property type="match status" value="1"/>
</dbReference>
<evidence type="ECO:0000256" key="2">
    <source>
        <dbReference type="ARBA" id="ARBA00022723"/>
    </source>
</evidence>
<evidence type="ECO:0000313" key="4">
    <source>
        <dbReference type="EMBL" id="QHS77283.1"/>
    </source>
</evidence>
<dbReference type="AlphaFoldDB" id="A0A6C0ACX2"/>
<keyword evidence="2" id="KW-0479">Metal-binding</keyword>
<dbReference type="PANTHER" id="PTHR43270:SF4">
    <property type="entry name" value="CARNOSINE DIPEPTIDASE 2, ISOFORM A"/>
    <property type="match status" value="1"/>
</dbReference>
<reference evidence="4" key="1">
    <citation type="journal article" date="2020" name="Nature">
        <title>Giant virus diversity and host interactions through global metagenomics.</title>
        <authorList>
            <person name="Schulz F."/>
            <person name="Roux S."/>
            <person name="Paez-Espino D."/>
            <person name="Jungbluth S."/>
            <person name="Walsh D.A."/>
            <person name="Denef V.J."/>
            <person name="McMahon K.D."/>
            <person name="Konstantinidis K.T."/>
            <person name="Eloe-Fadrosh E.A."/>
            <person name="Kyrpides N.C."/>
            <person name="Woyke T."/>
        </authorList>
    </citation>
    <scope>NUCLEOTIDE SEQUENCE</scope>
    <source>
        <strain evidence="4">GVMAG-S-1004661-13</strain>
    </source>
</reference>
<evidence type="ECO:0000256" key="3">
    <source>
        <dbReference type="ARBA" id="ARBA00022801"/>
    </source>
</evidence>
<protein>
    <submittedName>
        <fullName evidence="4">Uncharacterized protein</fullName>
    </submittedName>
</protein>
<proteinExistence type="predicted"/>